<protein>
    <recommendedName>
        <fullName evidence="12">Xylanolytic transcriptional activator regulatory domain-containing protein</fullName>
    </recommendedName>
</protein>
<feature type="transmembrane region" description="Helical" evidence="11">
    <location>
        <begin position="205"/>
        <end position="226"/>
    </location>
</feature>
<keyword evidence="7 11" id="KW-0472">Membrane</keyword>
<feature type="transmembrane region" description="Helical" evidence="11">
    <location>
        <begin position="316"/>
        <end position="340"/>
    </location>
</feature>
<proteinExistence type="predicted"/>
<dbReference type="EMBL" id="QUQM01000001">
    <property type="protein sequence ID" value="KAA8650347.1"/>
    <property type="molecule type" value="Genomic_DNA"/>
</dbReference>
<evidence type="ECO:0000256" key="10">
    <source>
        <dbReference type="SAM" id="MobiDB-lite"/>
    </source>
</evidence>
<dbReference type="GO" id="GO:0008270">
    <property type="term" value="F:zinc ion binding"/>
    <property type="evidence" value="ECO:0007669"/>
    <property type="project" value="InterPro"/>
</dbReference>
<dbReference type="VEuPathDB" id="FungiDB:EYZ11_000725"/>
<keyword evidence="8" id="KW-0804">Transcription</keyword>
<dbReference type="GO" id="GO:0006351">
    <property type="term" value="P:DNA-templated transcription"/>
    <property type="evidence" value="ECO:0007669"/>
    <property type="project" value="InterPro"/>
</dbReference>
<feature type="transmembrane region" description="Helical" evidence="11">
    <location>
        <begin position="352"/>
        <end position="376"/>
    </location>
</feature>
<evidence type="ECO:0000256" key="7">
    <source>
        <dbReference type="ARBA" id="ARBA00023136"/>
    </source>
</evidence>
<dbReference type="InterPro" id="IPR007219">
    <property type="entry name" value="XnlR_reg_dom"/>
</dbReference>
<name>A0A5M9N6W2_9EURO</name>
<keyword evidence="5 11" id="KW-1133">Transmembrane helix</keyword>
<evidence type="ECO:0000256" key="4">
    <source>
        <dbReference type="ARBA" id="ARBA00022723"/>
    </source>
</evidence>
<dbReference type="Proteomes" id="UP000324241">
    <property type="component" value="Unassembled WGS sequence"/>
</dbReference>
<feature type="transmembrane region" description="Helical" evidence="11">
    <location>
        <begin position="15"/>
        <end position="41"/>
    </location>
</feature>
<keyword evidence="4" id="KW-0479">Metal-binding</keyword>
<dbReference type="FunFam" id="1.20.1740.10:FF:000039">
    <property type="entry name" value="Neutral amino acid transporter (Eurofung)"/>
    <property type="match status" value="1"/>
</dbReference>
<dbReference type="GeneID" id="54325733"/>
<evidence type="ECO:0000313" key="14">
    <source>
        <dbReference type="Proteomes" id="UP000324241"/>
    </source>
</evidence>
<dbReference type="AlphaFoldDB" id="A0A5M9N6W2"/>
<evidence type="ECO:0000256" key="3">
    <source>
        <dbReference type="ARBA" id="ARBA00022692"/>
    </source>
</evidence>
<evidence type="ECO:0000256" key="9">
    <source>
        <dbReference type="ARBA" id="ARBA00023242"/>
    </source>
</evidence>
<dbReference type="GO" id="GO:0000981">
    <property type="term" value="F:DNA-binding transcription factor activity, RNA polymerase II-specific"/>
    <property type="evidence" value="ECO:0007669"/>
    <property type="project" value="InterPro"/>
</dbReference>
<dbReference type="Pfam" id="PF04082">
    <property type="entry name" value="Fungal_trans"/>
    <property type="match status" value="1"/>
</dbReference>
<reference evidence="13 14" key="1">
    <citation type="submission" date="2019-08" db="EMBL/GenBank/DDBJ databases">
        <title>The genome sequence of a newly discovered highly antifungal drug resistant Aspergillus species, Aspergillus tanneri NIH 1004.</title>
        <authorList>
            <person name="Mounaud S."/>
            <person name="Singh I."/>
            <person name="Joardar V."/>
            <person name="Pakala S."/>
            <person name="Pakala S."/>
            <person name="Venepally P."/>
            <person name="Chung J.K."/>
            <person name="Losada L."/>
            <person name="Nierman W.C."/>
        </authorList>
    </citation>
    <scope>NUCLEOTIDE SEQUENCE [LARGE SCALE GENOMIC DNA]</scope>
    <source>
        <strain evidence="13 14">NIH1004</strain>
    </source>
</reference>
<dbReference type="RefSeq" id="XP_033429708.1">
    <property type="nucleotide sequence ID" value="XM_033567713.1"/>
</dbReference>
<dbReference type="OrthoDB" id="5370478at2759"/>
<dbReference type="VEuPathDB" id="FungiDB:EYZ11_010377"/>
<comment type="subcellular location">
    <subcellularLocation>
        <location evidence="2">Membrane</location>
    </subcellularLocation>
    <subcellularLocation>
        <location evidence="1">Nucleus</location>
    </subcellularLocation>
</comment>
<evidence type="ECO:0000256" key="6">
    <source>
        <dbReference type="ARBA" id="ARBA00023015"/>
    </source>
</evidence>
<dbReference type="VEuPathDB" id="FungiDB:EYZ11_000726"/>
<keyword evidence="3 11" id="KW-0812">Transmembrane</keyword>
<sequence>MIAETVSLGILSLPAVLAAIGIVPAVILIIGLGAIATYTGYSIGQFKWRYPHVHSMGDAGGVMAGVFGRELLGTGQLLILIFIMASHILTFTVAMNTITEHGTCTIVFGVIGLVISFLCCLPRTSGNMAYLSVASFISIFIAVMIAMIGVGIERPGNQHVDATIQTDLYHAFLAVCNIVFAYAAHAAFFGFMSEMKDPKEFPKSLLLLQAVEISLYVITAIVIYRYAGSDVTSPALGSASPVVRKVAYGIALPTIIIAGVVNGHVAMKYVYVRIFRNSDRMHKRDFVAVGSWIVIGAVLWIIAWVIASAIPVFQNLLSLVAALLSSWLSFGMGPIFWLYLNRGQYLSSVTRGMLTILNIVLIGIAATICGLGLVILKSLNIFSNKFPELGILHVPTFTREFQTTQSKEIKTLLGAILVVTKLQGRLVNPAWDDDLLSTDQYAFYTREMLSQLMLEPPKIQVVQALLIMTLHEWGTRNFHKAWVYCGIAIRIMQAIHSLRVAPYPLDTSPVTENDVVSFAIENRSFWACFIMDRMVSSGTYNPPMLPISEMEKLGIMRPLSTVEFAFGADLASKPVGIEESLMRSEKQSTGLLDITQSFEILVSGFDIWAQVMTFIFNDGRRAPGITLMLHREYFPFLPTSESAPRGPIDHPMLEAEAPAGWWEQSAGELFGAAENIACLLHEASECGVNLYTPFIGFCAFSAAYMNIYVYSFPQMNLNRSSSSRAEQLLNYCLTYLEEFRKVWKLGDAWLTTIEHGSLLYQRAVSDRRRYQGKSRADFDVLHQSIHEFRIVDRSRQYIQEIEGAEQTSGPSKSSPPSHPMDSRNNEIDIDMPLGQLLVEASSFAHDQGAWCHWWPSLEEVDLALTAE</sequence>
<evidence type="ECO:0000256" key="2">
    <source>
        <dbReference type="ARBA" id="ARBA00004370"/>
    </source>
</evidence>
<evidence type="ECO:0000313" key="13">
    <source>
        <dbReference type="EMBL" id="KAA8650347.1"/>
    </source>
</evidence>
<dbReference type="GO" id="GO:0016020">
    <property type="term" value="C:membrane"/>
    <property type="evidence" value="ECO:0007669"/>
    <property type="project" value="UniProtKB-SubCell"/>
</dbReference>
<feature type="transmembrane region" description="Helical" evidence="11">
    <location>
        <begin position="172"/>
        <end position="193"/>
    </location>
</feature>
<feature type="transmembrane region" description="Helical" evidence="11">
    <location>
        <begin position="77"/>
        <end position="99"/>
    </location>
</feature>
<evidence type="ECO:0000256" key="8">
    <source>
        <dbReference type="ARBA" id="ARBA00023163"/>
    </source>
</evidence>
<dbReference type="PANTHER" id="PTHR47338:SF19">
    <property type="entry name" value="ZN(II)2CYS6 TRANSCRIPTION FACTOR (EUROFUNG)"/>
    <property type="match status" value="1"/>
</dbReference>
<dbReference type="InterPro" id="IPR013057">
    <property type="entry name" value="AA_transpt_TM"/>
</dbReference>
<organism evidence="13 14">
    <name type="scientific">Aspergillus tanneri</name>
    <dbReference type="NCBI Taxonomy" id="1220188"/>
    <lineage>
        <taxon>Eukaryota</taxon>
        <taxon>Fungi</taxon>
        <taxon>Dikarya</taxon>
        <taxon>Ascomycota</taxon>
        <taxon>Pezizomycotina</taxon>
        <taxon>Eurotiomycetes</taxon>
        <taxon>Eurotiomycetidae</taxon>
        <taxon>Eurotiales</taxon>
        <taxon>Aspergillaceae</taxon>
        <taxon>Aspergillus</taxon>
        <taxon>Aspergillus subgen. Circumdati</taxon>
    </lineage>
</organism>
<keyword evidence="6" id="KW-0805">Transcription regulation</keyword>
<feature type="transmembrane region" description="Helical" evidence="11">
    <location>
        <begin position="286"/>
        <end position="310"/>
    </location>
</feature>
<feature type="transmembrane region" description="Helical" evidence="11">
    <location>
        <begin position="128"/>
        <end position="152"/>
    </location>
</feature>
<gene>
    <name evidence="13" type="ORF">ATNIH1004_003031</name>
</gene>
<evidence type="ECO:0000256" key="11">
    <source>
        <dbReference type="SAM" id="Phobius"/>
    </source>
</evidence>
<dbReference type="Pfam" id="PF01490">
    <property type="entry name" value="Aa_trans"/>
    <property type="match status" value="1"/>
</dbReference>
<dbReference type="GO" id="GO:0005634">
    <property type="term" value="C:nucleus"/>
    <property type="evidence" value="ECO:0007669"/>
    <property type="project" value="UniProtKB-SubCell"/>
</dbReference>
<feature type="transmembrane region" description="Helical" evidence="11">
    <location>
        <begin position="105"/>
        <end position="121"/>
    </location>
</feature>
<evidence type="ECO:0000256" key="1">
    <source>
        <dbReference type="ARBA" id="ARBA00004123"/>
    </source>
</evidence>
<evidence type="ECO:0000256" key="5">
    <source>
        <dbReference type="ARBA" id="ARBA00022989"/>
    </source>
</evidence>
<accession>A0A5M9N6W2</accession>
<dbReference type="PANTHER" id="PTHR47338">
    <property type="entry name" value="ZN(II)2CYS6 TRANSCRIPTION FACTOR (EUROFUNG)-RELATED"/>
    <property type="match status" value="1"/>
</dbReference>
<dbReference type="GO" id="GO:0003677">
    <property type="term" value="F:DNA binding"/>
    <property type="evidence" value="ECO:0007669"/>
    <property type="project" value="InterPro"/>
</dbReference>
<comment type="caution">
    <text evidence="13">The sequence shown here is derived from an EMBL/GenBank/DDBJ whole genome shotgun (WGS) entry which is preliminary data.</text>
</comment>
<keyword evidence="9" id="KW-0539">Nucleus</keyword>
<evidence type="ECO:0000259" key="12">
    <source>
        <dbReference type="SMART" id="SM00906"/>
    </source>
</evidence>
<feature type="domain" description="Xylanolytic transcriptional activator regulatory" evidence="12">
    <location>
        <begin position="481"/>
        <end position="564"/>
    </location>
</feature>
<dbReference type="InterPro" id="IPR050815">
    <property type="entry name" value="TF_fung"/>
</dbReference>
<dbReference type="CDD" id="cd12148">
    <property type="entry name" value="fungal_TF_MHR"/>
    <property type="match status" value="1"/>
</dbReference>
<feature type="region of interest" description="Disordered" evidence="10">
    <location>
        <begin position="803"/>
        <end position="826"/>
    </location>
</feature>
<dbReference type="SMART" id="SM00906">
    <property type="entry name" value="Fungal_trans"/>
    <property type="match status" value="1"/>
</dbReference>
<feature type="transmembrane region" description="Helical" evidence="11">
    <location>
        <begin position="246"/>
        <end position="265"/>
    </location>
</feature>